<dbReference type="PROSITE" id="PS51257">
    <property type="entry name" value="PROKAR_LIPOPROTEIN"/>
    <property type="match status" value="1"/>
</dbReference>
<organism evidence="1 2">
    <name type="scientific">Pseudoalteromonas obscura</name>
    <dbReference type="NCBI Taxonomy" id="3048491"/>
    <lineage>
        <taxon>Bacteria</taxon>
        <taxon>Pseudomonadati</taxon>
        <taxon>Pseudomonadota</taxon>
        <taxon>Gammaproteobacteria</taxon>
        <taxon>Alteromonadales</taxon>
        <taxon>Pseudoalteromonadaceae</taxon>
        <taxon>Pseudoalteromonas</taxon>
    </lineage>
</organism>
<dbReference type="RefSeq" id="WP_284136489.1">
    <property type="nucleotide sequence ID" value="NZ_JASJUT010000002.1"/>
</dbReference>
<sequence>MLSHTKFWVGLSVITLMGCQATQTSNNPVVKKTAPCWLQNPVVEDQIGFIGTAAPYSATKNGSIVASRQRAAALLANFHGLPNLDNQIESLSVEQKHLVLANGREIYFSDPYITSDTLYIYASTHPIKARQNCEAITCNFTLCEPKWLCNGDNSIIGASYYTAFSHQQLPMTAVNAQALAGYLTQARVNIQERYAESYSADQHRTHFSRQGEVNGSDYQLPLIMTNSCQYGSTLFANYRMREYQQEKVTRQSWREVHQYQGRSVVMGNFGEDGTIAPDNLISSAIKFAIRDALVELAKNKGITVSATSTLLNQGGRFYLSDTHFDVKQVVSGQLLDLQVQYKNGFPVVYVWLLEGHA</sequence>
<evidence type="ECO:0000313" key="2">
    <source>
        <dbReference type="Proteomes" id="UP001231915"/>
    </source>
</evidence>
<accession>A0ABT7EH01</accession>
<keyword evidence="2" id="KW-1185">Reference proteome</keyword>
<reference evidence="1 2" key="1">
    <citation type="submission" date="2023-05" db="EMBL/GenBank/DDBJ databases">
        <title>Pseudoalteromonas ardens sp. nov., Pseudoalteromonas obscura sp. nov., and Pseudoalteromonas umbrosa sp. nov., isolated from the coral Montipora capitata.</title>
        <authorList>
            <person name="Thomas E.M."/>
            <person name="Smith E.M."/>
            <person name="Papke E."/>
            <person name="Shlafstein M.D."/>
            <person name="Oline D.K."/>
            <person name="Videau P."/>
            <person name="Saw J.H."/>
            <person name="Strangman W.K."/>
            <person name="Ushijima B."/>
        </authorList>
    </citation>
    <scope>NUCLEOTIDE SEQUENCE [LARGE SCALE GENOMIC DNA]</scope>
    <source>
        <strain evidence="1 2">P94</strain>
    </source>
</reference>
<dbReference type="Proteomes" id="UP001231915">
    <property type="component" value="Unassembled WGS sequence"/>
</dbReference>
<evidence type="ECO:0008006" key="3">
    <source>
        <dbReference type="Google" id="ProtNLM"/>
    </source>
</evidence>
<gene>
    <name evidence="1" type="ORF">QNM18_04425</name>
</gene>
<comment type="caution">
    <text evidence="1">The sequence shown here is derived from an EMBL/GenBank/DDBJ whole genome shotgun (WGS) entry which is preliminary data.</text>
</comment>
<protein>
    <recommendedName>
        <fullName evidence="3">Lipoprotein</fullName>
    </recommendedName>
</protein>
<evidence type="ECO:0000313" key="1">
    <source>
        <dbReference type="EMBL" id="MDK2594318.1"/>
    </source>
</evidence>
<proteinExistence type="predicted"/>
<dbReference type="EMBL" id="JASJUT010000002">
    <property type="protein sequence ID" value="MDK2594318.1"/>
    <property type="molecule type" value="Genomic_DNA"/>
</dbReference>
<name>A0ABT7EH01_9GAMM</name>